<feature type="region of interest" description="Disordered" evidence="4">
    <location>
        <begin position="937"/>
        <end position="1082"/>
    </location>
</feature>
<dbReference type="Pfam" id="PF00533">
    <property type="entry name" value="BRCT"/>
    <property type="match status" value="1"/>
</dbReference>
<feature type="compositionally biased region" description="Basic and acidic residues" evidence="4">
    <location>
        <begin position="155"/>
        <end position="165"/>
    </location>
</feature>
<feature type="compositionally biased region" description="Low complexity" evidence="4">
    <location>
        <begin position="940"/>
        <end position="951"/>
    </location>
</feature>
<feature type="compositionally biased region" description="Acidic residues" evidence="4">
    <location>
        <begin position="870"/>
        <end position="889"/>
    </location>
</feature>
<reference evidence="6" key="1">
    <citation type="journal article" date="2020" name="Fungal Divers.">
        <title>Resolving the Mortierellaceae phylogeny through synthesis of multi-gene phylogenetics and phylogenomics.</title>
        <authorList>
            <person name="Vandepol N."/>
            <person name="Liber J."/>
            <person name="Desiro A."/>
            <person name="Na H."/>
            <person name="Kennedy M."/>
            <person name="Barry K."/>
            <person name="Grigoriev I.V."/>
            <person name="Miller A.N."/>
            <person name="O'Donnell K."/>
            <person name="Stajich J.E."/>
            <person name="Bonito G."/>
        </authorList>
    </citation>
    <scope>NUCLEOTIDE SEQUENCE</scope>
    <source>
        <strain evidence="6">REB-010B</strain>
    </source>
</reference>
<dbReference type="InterPro" id="IPR051579">
    <property type="entry name" value="DDR_Transcriptional_Reg"/>
</dbReference>
<proteinExistence type="predicted"/>
<feature type="compositionally biased region" description="Polar residues" evidence="4">
    <location>
        <begin position="319"/>
        <end position="331"/>
    </location>
</feature>
<dbReference type="OrthoDB" id="342264at2759"/>
<evidence type="ECO:0000256" key="1">
    <source>
        <dbReference type="ARBA" id="ARBA00004123"/>
    </source>
</evidence>
<comment type="caution">
    <text evidence="6">The sequence shown here is derived from an EMBL/GenBank/DDBJ whole genome shotgun (WGS) entry which is preliminary data.</text>
</comment>
<feature type="compositionally biased region" description="Low complexity" evidence="4">
    <location>
        <begin position="975"/>
        <end position="988"/>
    </location>
</feature>
<dbReference type="CDD" id="cd17744">
    <property type="entry name" value="BRCT_MDC1_rpt1"/>
    <property type="match status" value="1"/>
</dbReference>
<dbReference type="Proteomes" id="UP000738325">
    <property type="component" value="Unassembled WGS sequence"/>
</dbReference>
<dbReference type="SUPFAM" id="SSF52113">
    <property type="entry name" value="BRCT domain"/>
    <property type="match status" value="1"/>
</dbReference>
<feature type="region of interest" description="Disordered" evidence="4">
    <location>
        <begin position="317"/>
        <end position="353"/>
    </location>
</feature>
<dbReference type="GO" id="GO:0006974">
    <property type="term" value="P:DNA damage response"/>
    <property type="evidence" value="ECO:0007669"/>
    <property type="project" value="UniProtKB-KW"/>
</dbReference>
<dbReference type="PANTHER" id="PTHR23196:SF1">
    <property type="entry name" value="PAX-INTERACTING PROTEIN 1"/>
    <property type="match status" value="1"/>
</dbReference>
<gene>
    <name evidence="6" type="primary">MDC1</name>
    <name evidence="6" type="ORF">BGZ99_003087</name>
</gene>
<dbReference type="SMART" id="SM00292">
    <property type="entry name" value="BRCT"/>
    <property type="match status" value="1"/>
</dbReference>
<feature type="compositionally biased region" description="Low complexity" evidence="4">
    <location>
        <begin position="376"/>
        <end position="392"/>
    </location>
</feature>
<feature type="region of interest" description="Disordered" evidence="4">
    <location>
        <begin position="516"/>
        <end position="588"/>
    </location>
</feature>
<feature type="region of interest" description="Disordered" evidence="4">
    <location>
        <begin position="859"/>
        <end position="904"/>
    </location>
</feature>
<evidence type="ECO:0000259" key="5">
    <source>
        <dbReference type="PROSITE" id="PS50172"/>
    </source>
</evidence>
<feature type="region of interest" description="Disordered" evidence="4">
    <location>
        <begin position="439"/>
        <end position="501"/>
    </location>
</feature>
<evidence type="ECO:0000313" key="7">
    <source>
        <dbReference type="Proteomes" id="UP000738325"/>
    </source>
</evidence>
<feature type="compositionally biased region" description="Acidic residues" evidence="4">
    <location>
        <begin position="1002"/>
        <end position="1018"/>
    </location>
</feature>
<dbReference type="PANTHER" id="PTHR23196">
    <property type="entry name" value="PAX TRANSCRIPTION ACTIVATION DOMAIN INTERACTING PROTEIN"/>
    <property type="match status" value="1"/>
</dbReference>
<feature type="compositionally biased region" description="Basic and acidic residues" evidence="4">
    <location>
        <begin position="463"/>
        <end position="473"/>
    </location>
</feature>
<feature type="compositionally biased region" description="Polar residues" evidence="4">
    <location>
        <begin position="342"/>
        <end position="353"/>
    </location>
</feature>
<evidence type="ECO:0000256" key="2">
    <source>
        <dbReference type="ARBA" id="ARBA00022763"/>
    </source>
</evidence>
<feature type="region of interest" description="Disordered" evidence="4">
    <location>
        <begin position="135"/>
        <end position="251"/>
    </location>
</feature>
<dbReference type="InterPro" id="IPR001357">
    <property type="entry name" value="BRCT_dom"/>
</dbReference>
<dbReference type="EMBL" id="JAAAIP010000020">
    <property type="protein sequence ID" value="KAG0329197.1"/>
    <property type="molecule type" value="Genomic_DNA"/>
</dbReference>
<dbReference type="Gene3D" id="3.40.50.10190">
    <property type="entry name" value="BRCT domain"/>
    <property type="match status" value="2"/>
</dbReference>
<name>A0A9P6RW40_9FUNG</name>
<feature type="compositionally biased region" description="Polar residues" evidence="4">
    <location>
        <begin position="220"/>
        <end position="232"/>
    </location>
</feature>
<evidence type="ECO:0000256" key="4">
    <source>
        <dbReference type="SAM" id="MobiDB-lite"/>
    </source>
</evidence>
<dbReference type="GO" id="GO:0005634">
    <property type="term" value="C:nucleus"/>
    <property type="evidence" value="ECO:0007669"/>
    <property type="project" value="UniProtKB-SubCell"/>
</dbReference>
<feature type="region of interest" description="Disordered" evidence="4">
    <location>
        <begin position="373"/>
        <end position="394"/>
    </location>
</feature>
<feature type="compositionally biased region" description="Low complexity" evidence="4">
    <location>
        <begin position="1043"/>
        <end position="1063"/>
    </location>
</feature>
<accession>A0A9P6RW40</accession>
<dbReference type="PROSITE" id="PS50172">
    <property type="entry name" value="BRCT"/>
    <property type="match status" value="1"/>
</dbReference>
<feature type="domain" description="BRCT" evidence="5">
    <location>
        <begin position="616"/>
        <end position="701"/>
    </location>
</feature>
<feature type="compositionally biased region" description="Low complexity" evidence="4">
    <location>
        <begin position="439"/>
        <end position="456"/>
    </location>
</feature>
<organism evidence="6 7">
    <name type="scientific">Dissophora globulifera</name>
    <dbReference type="NCBI Taxonomy" id="979702"/>
    <lineage>
        <taxon>Eukaryota</taxon>
        <taxon>Fungi</taxon>
        <taxon>Fungi incertae sedis</taxon>
        <taxon>Mucoromycota</taxon>
        <taxon>Mortierellomycotina</taxon>
        <taxon>Mortierellomycetes</taxon>
        <taxon>Mortierellales</taxon>
        <taxon>Mortierellaceae</taxon>
        <taxon>Dissophora</taxon>
    </lineage>
</organism>
<keyword evidence="2" id="KW-0227">DNA damage</keyword>
<evidence type="ECO:0000313" key="6">
    <source>
        <dbReference type="EMBL" id="KAG0329197.1"/>
    </source>
</evidence>
<feature type="compositionally biased region" description="Basic and acidic residues" evidence="4">
    <location>
        <begin position="522"/>
        <end position="533"/>
    </location>
</feature>
<feature type="compositionally biased region" description="Polar residues" evidence="4">
    <location>
        <begin position="859"/>
        <end position="869"/>
    </location>
</feature>
<sequence>MDDEKSLPVALLCVHKFLGAETTMFPLYYGKNNVGFDARWSNVFLPWKRVVSRTHLTIEIGEDNRLFCCDPNKEPNTKIAGIKMEKDHHYEFLPERTELPVAKEIIKARMTMAAHVYENDGYPIDFTTVNISKLPSQDREQSPGQGDDATPQEVPTHRSDDDIRDGSAIPGEYDGQSTLLMGNLTMDRSLDSPSVPPRFQMPYPRNRQDDSFPGLPDSSFIVTSPTPTLNRDNSSESLKDSSPSLDQDGPTQLLDVDEAQRLVDDGSDLVDSQLDAANESVPETQLLQDATSFLEHPSNDVFRKEFDSSTGPVQEMVCETQSTQGDAQNTLPLRDSRPVSPEPSSQEISQVFSVPSSEQVFRPLVPATPAEVIGDSSHSNSNIESSEANVSNQTTGISFKQEVFDEDFKVPHTPEDKGFTPMITEPIVNVSVATGSRSDLLDGSLSSFSGSTESDSMQTPSRTDSHNSTRRQGDLGLGSGASTLTHEASNNSESNNEHIKSEEQWLSRSILTESQVLSTSVPRHENTPLRQADDNAYGSQEHPPSEASTLSPQGSPKHGLDSDTEENERQPTKHVKREPTVDPTFPPEIVRTASTSATRLLTRRSTAGLDSIKHMVMISAPLLLPKQKNEYEDIITECGGNVSSKAKDYKKATILVFKSKSMSRTTKLLCAIAQGLPIVSPEWLEECKLQKCFVPYEKYLVKESGMKDTYGISLEESCALGRANLQNGIKLFRDLAFYFVQRKGRGKKETLKLSEEGYITHDRLVQLEPLVEVCGGKTLKSKKLPETNKDKDKVIVVGPLKYCAETQQLIRNGYRAVKWEFMLHALLHQSADSTQFDIAPVELPATGGEMSAVEDLISCSETQDDNSIVSEDDDEDGSDDENDNDGDFEDSSKASSKGKGVIRKGTIRTLSRSVSAMSVAGSTRSRRGSEDSIVAGVAVQGSQSSTQKSTGKGSGRTAKGATTDHHDDGNESQEASSSTSAATGSKATKSGRRKKTMQVSATEDEDEVQSEVADEMSVDEAGSSSKPTVRPVIKATKPKKATKATTTKTTKTTKPAKASKSPAELSQSTADEATPKRKPTRK</sequence>
<dbReference type="InterPro" id="IPR036420">
    <property type="entry name" value="BRCT_dom_sf"/>
</dbReference>
<dbReference type="AlphaFoldDB" id="A0A9P6RW40"/>
<comment type="subcellular location">
    <subcellularLocation>
        <location evidence="1">Nucleus</location>
    </subcellularLocation>
</comment>
<protein>
    <submittedName>
        <fullName evidence="6">Mediator of DNA damage checkpoint protein 1</fullName>
    </submittedName>
</protein>
<keyword evidence="7" id="KW-1185">Reference proteome</keyword>
<keyword evidence="3" id="KW-0539">Nucleus</keyword>
<evidence type="ECO:0000256" key="3">
    <source>
        <dbReference type="ARBA" id="ARBA00023242"/>
    </source>
</evidence>